<dbReference type="InterPro" id="IPR001810">
    <property type="entry name" value="F-box_dom"/>
</dbReference>
<accession>A0AAN9U3F7</accession>
<dbReference type="Proteomes" id="UP001320245">
    <property type="component" value="Unassembled WGS sequence"/>
</dbReference>
<keyword evidence="3" id="KW-1185">Reference proteome</keyword>
<dbReference type="SUPFAM" id="SSF81383">
    <property type="entry name" value="F-box domain"/>
    <property type="match status" value="1"/>
</dbReference>
<dbReference type="SMART" id="SM00256">
    <property type="entry name" value="FBOX"/>
    <property type="match status" value="1"/>
</dbReference>
<evidence type="ECO:0000313" key="2">
    <source>
        <dbReference type="EMBL" id="KAK7737908.1"/>
    </source>
</evidence>
<gene>
    <name evidence="2" type="ORF">SLS53_006286</name>
</gene>
<dbReference type="Gene3D" id="1.20.1280.50">
    <property type="match status" value="1"/>
</dbReference>
<protein>
    <recommendedName>
        <fullName evidence="1">F-box domain-containing protein</fullName>
    </recommendedName>
</protein>
<dbReference type="Gene3D" id="3.80.10.10">
    <property type="entry name" value="Ribonuclease Inhibitor"/>
    <property type="match status" value="1"/>
</dbReference>
<dbReference type="SUPFAM" id="SSF52047">
    <property type="entry name" value="RNI-like"/>
    <property type="match status" value="1"/>
</dbReference>
<dbReference type="AlphaFoldDB" id="A0AAN9U3F7"/>
<name>A0AAN9U3F7_9PEZI</name>
<dbReference type="PROSITE" id="PS50181">
    <property type="entry name" value="FBOX"/>
    <property type="match status" value="1"/>
</dbReference>
<comment type="caution">
    <text evidence="2">The sequence shown here is derived from an EMBL/GenBank/DDBJ whole genome shotgun (WGS) entry which is preliminary data.</text>
</comment>
<evidence type="ECO:0000313" key="3">
    <source>
        <dbReference type="Proteomes" id="UP001320245"/>
    </source>
</evidence>
<feature type="domain" description="F-box" evidence="1">
    <location>
        <begin position="190"/>
        <end position="236"/>
    </location>
</feature>
<proteinExistence type="predicted"/>
<dbReference type="InterPro" id="IPR032675">
    <property type="entry name" value="LRR_dom_sf"/>
</dbReference>
<dbReference type="Pfam" id="PF12937">
    <property type="entry name" value="F-box-like"/>
    <property type="match status" value="1"/>
</dbReference>
<sequence>MSSVALASSDSGPRDQDDILKHARKLYLTNKIRSALVQFKMATKRIGMDPKEILTPGCHCRDLNALSLSPNPDKLAMYKLATKPCTCGSGMVACKVAHHIVAVDGIVACYYKLEDLDKAYAYASLHVILAPEAPEGYLRMAKTLRLMDTSQSPDTMTRCTWIYQQAIESVLTYGNKAHKKLQVLRSLLRKDIISYLPNELKIEILKHLSHTDVCRCMRVSKAWNKVSQDAALWRDLQFVKRWSSQTSRPFRPGILNDIITNRARNEAKSLAISGMKDFEIDGVKLRSLLRVLPQLDSLSLRGWHASSPADSPEIRLNAVLCAVLQNASPRLKTLHLEHLSSVEHWDGIDPVFRDWFSESVRVQGLQELIISGVSCSSSLLPGPEFRGRVNLYNLAPWRRLEKLMIRGSQDHRWDGACINFPLLVKAMPALKDVSLIYCIALPPEDESGANFTRTSWNNLERFMLQCLLVSATIEGGSLVPRLPPGIRTLELPFTPDLFFTYYKSVEDEHFNTYGEPVHTGFERLEHLRLSEYTFYQSGSRPHREMSDALPQLVKLISKSCSSGKLRSLDIPFERDVQRTLDEVLVKGNIRTLSCNAFDGHLNTLGLLSREHEAVLAWLDTFPNLTTVGVFPDDTQVGKMMTARLLAKESKIDTIYTDALTGTYWDDALEVATKKGIRMIHAKRVPEPELEPLPE</sequence>
<dbReference type="InterPro" id="IPR036047">
    <property type="entry name" value="F-box-like_dom_sf"/>
</dbReference>
<evidence type="ECO:0000259" key="1">
    <source>
        <dbReference type="PROSITE" id="PS50181"/>
    </source>
</evidence>
<organism evidence="2 3">
    <name type="scientific">Cytospora paraplurivora</name>
    <dbReference type="NCBI Taxonomy" id="2898453"/>
    <lineage>
        <taxon>Eukaryota</taxon>
        <taxon>Fungi</taxon>
        <taxon>Dikarya</taxon>
        <taxon>Ascomycota</taxon>
        <taxon>Pezizomycotina</taxon>
        <taxon>Sordariomycetes</taxon>
        <taxon>Sordariomycetidae</taxon>
        <taxon>Diaporthales</taxon>
        <taxon>Cytosporaceae</taxon>
        <taxon>Cytospora</taxon>
    </lineage>
</organism>
<dbReference type="EMBL" id="JAJSPL020000027">
    <property type="protein sequence ID" value="KAK7737908.1"/>
    <property type="molecule type" value="Genomic_DNA"/>
</dbReference>
<reference evidence="2 3" key="1">
    <citation type="journal article" date="2023" name="PLoS ONE">
        <title>Cytospora paraplurivora sp. nov. isolated from orchards with fruit tree decline syndrome in Ontario, Canada.</title>
        <authorList>
            <person name="Ilyukhin E."/>
            <person name="Nguyen H.D.T."/>
            <person name="Castle A.J."/>
            <person name="Ellouze W."/>
        </authorList>
    </citation>
    <scope>NUCLEOTIDE SEQUENCE [LARGE SCALE GENOMIC DNA]</scope>
    <source>
        <strain evidence="2 3">FDS-564</strain>
    </source>
</reference>